<feature type="domain" description="CARD" evidence="11">
    <location>
        <begin position="1"/>
        <end position="92"/>
    </location>
</feature>
<evidence type="ECO:0000256" key="4">
    <source>
        <dbReference type="ARBA" id="ARBA00022801"/>
    </source>
</evidence>
<feature type="domain" description="Caspase family p10" evidence="9">
    <location>
        <begin position="355"/>
        <end position="439"/>
    </location>
</feature>
<evidence type="ECO:0000256" key="8">
    <source>
        <dbReference type="SAM" id="MobiDB-lite"/>
    </source>
</evidence>
<dbReference type="PANTHER" id="PTHR47901:SF8">
    <property type="entry name" value="CASPASE-3"/>
    <property type="match status" value="1"/>
</dbReference>
<dbReference type="SMART" id="SM00114">
    <property type="entry name" value="CARD"/>
    <property type="match status" value="1"/>
</dbReference>
<evidence type="ECO:0000256" key="1">
    <source>
        <dbReference type="ARBA" id="ARBA00010134"/>
    </source>
</evidence>
<dbReference type="InterPro" id="IPR001309">
    <property type="entry name" value="Pept_C14_p20"/>
</dbReference>
<keyword evidence="3" id="KW-0053">Apoptosis</keyword>
<dbReference type="PROSITE" id="PS01121">
    <property type="entry name" value="CASPASE_HIS"/>
    <property type="match status" value="1"/>
</dbReference>
<dbReference type="CDD" id="cd00032">
    <property type="entry name" value="CASc"/>
    <property type="match status" value="1"/>
</dbReference>
<sequence>MDDADRQVLRRCRVQLVSELQVANLWDALLTCELFQPDMIEDIQRAGSGSRRDQARQLVTDLETRGSRALPLFISCLEDTGQHSLASLLRTSSQAARRDPESIRHLDLKPVAVRPEELRAVKQDPSEPAPGRLPPAVLGPEELYPQVRRPGVPRPVDISAGGFSAHERQRGNPDLAYILNADPCGYCLIINNVNFCRKSGLSTRTGSHVDCEKLQRRFRLLHFAVEVESDLTAQRMLQALEELAWRDHGALDCCVVVILSHGRQASHLQFPGAVYGTDGSAVSVEKIVNLFNGTHCPSLGGKPKLFFIQACGGEKKDQGFEVVSISPEDRAPGGNPEPDALPFQDPPGSYDQPDAVSSLPTPSDIFVSYSTFPGFVSWRDTKSGSWYIETLDGVLEQWAHSDDLQSLLLRVANAVSEKGTYKQIPGCFNFLRKKLFFKTS</sequence>
<evidence type="ECO:0000259" key="11">
    <source>
        <dbReference type="PROSITE" id="PS50209"/>
    </source>
</evidence>
<dbReference type="CDD" id="cd08326">
    <property type="entry name" value="CARD_CASP9"/>
    <property type="match status" value="1"/>
</dbReference>
<keyword evidence="4" id="KW-0378">Hydrolase</keyword>
<evidence type="ECO:0000256" key="6">
    <source>
        <dbReference type="ARBA" id="ARBA00023145"/>
    </source>
</evidence>
<dbReference type="SUPFAM" id="SSF47986">
    <property type="entry name" value="DEATH domain"/>
    <property type="match status" value="1"/>
</dbReference>
<dbReference type="Proteomes" id="UP001314169">
    <property type="component" value="Chromosome 2"/>
</dbReference>
<organism evidence="12 13">
    <name type="scientific">Pipistrellus nathusii</name>
    <name type="common">Nathusius' pipistrelle</name>
    <dbReference type="NCBI Taxonomy" id="59473"/>
    <lineage>
        <taxon>Eukaryota</taxon>
        <taxon>Metazoa</taxon>
        <taxon>Chordata</taxon>
        <taxon>Craniata</taxon>
        <taxon>Vertebrata</taxon>
        <taxon>Euteleostomi</taxon>
        <taxon>Mammalia</taxon>
        <taxon>Eutheria</taxon>
        <taxon>Laurasiatheria</taxon>
        <taxon>Chiroptera</taxon>
        <taxon>Yangochiroptera</taxon>
        <taxon>Vespertilionidae</taxon>
        <taxon>Pipistrellus</taxon>
    </lineage>
</organism>
<dbReference type="SUPFAM" id="SSF52129">
    <property type="entry name" value="Caspase-like"/>
    <property type="match status" value="1"/>
</dbReference>
<name>A0ABN9ZWN5_PIPNA</name>
<dbReference type="InterPro" id="IPR011029">
    <property type="entry name" value="DEATH-like_dom_sf"/>
</dbReference>
<dbReference type="InterPro" id="IPR011600">
    <property type="entry name" value="Pept_C14_caspase"/>
</dbReference>
<dbReference type="Gene3D" id="1.10.533.10">
    <property type="entry name" value="Death Domain, Fas"/>
    <property type="match status" value="1"/>
</dbReference>
<evidence type="ECO:0000256" key="7">
    <source>
        <dbReference type="RuleBase" id="RU003971"/>
    </source>
</evidence>
<dbReference type="Pfam" id="PF00656">
    <property type="entry name" value="Peptidase_C14"/>
    <property type="match status" value="1"/>
</dbReference>
<gene>
    <name evidence="12" type="ORF">MPIPNATIZW_LOCUS8943</name>
</gene>
<evidence type="ECO:0000313" key="12">
    <source>
        <dbReference type="EMBL" id="CAK6440637.1"/>
    </source>
</evidence>
<dbReference type="Pfam" id="PF00619">
    <property type="entry name" value="CARD"/>
    <property type="match status" value="1"/>
</dbReference>
<comment type="similarity">
    <text evidence="1 7">Belongs to the peptidase C14A family.</text>
</comment>
<dbReference type="InterPro" id="IPR016129">
    <property type="entry name" value="Caspase_his_AS"/>
</dbReference>
<dbReference type="PROSITE" id="PS50207">
    <property type="entry name" value="CASPASE_P10"/>
    <property type="match status" value="1"/>
</dbReference>
<dbReference type="EMBL" id="OY882859">
    <property type="protein sequence ID" value="CAK6440637.1"/>
    <property type="molecule type" value="Genomic_DNA"/>
</dbReference>
<dbReference type="PANTHER" id="PTHR47901">
    <property type="entry name" value="CASPASE RECRUITMENT DOMAIN-CONTAINING PROTEIN 18"/>
    <property type="match status" value="1"/>
</dbReference>
<evidence type="ECO:0000259" key="9">
    <source>
        <dbReference type="PROSITE" id="PS50207"/>
    </source>
</evidence>
<dbReference type="InterPro" id="IPR002138">
    <property type="entry name" value="Pept_C14_p10"/>
</dbReference>
<reference evidence="12" key="1">
    <citation type="submission" date="2023-12" db="EMBL/GenBank/DDBJ databases">
        <authorList>
            <person name="Brown T."/>
        </authorList>
    </citation>
    <scope>NUCLEOTIDE SEQUENCE</scope>
</reference>
<evidence type="ECO:0000259" key="10">
    <source>
        <dbReference type="PROSITE" id="PS50208"/>
    </source>
</evidence>
<dbReference type="InterPro" id="IPR001315">
    <property type="entry name" value="CARD"/>
</dbReference>
<dbReference type="InterPro" id="IPR029030">
    <property type="entry name" value="Caspase-like_dom_sf"/>
</dbReference>
<dbReference type="Gene3D" id="3.40.50.1460">
    <property type="match status" value="1"/>
</dbReference>
<evidence type="ECO:0000256" key="3">
    <source>
        <dbReference type="ARBA" id="ARBA00022703"/>
    </source>
</evidence>
<dbReference type="PRINTS" id="PR00376">
    <property type="entry name" value="IL1BCENZYME"/>
</dbReference>
<evidence type="ECO:0000313" key="13">
    <source>
        <dbReference type="Proteomes" id="UP001314169"/>
    </source>
</evidence>
<dbReference type="InterPro" id="IPR002398">
    <property type="entry name" value="Pept_C14"/>
</dbReference>
<keyword evidence="5" id="KW-0788">Thiol protease</keyword>
<dbReference type="InterPro" id="IPR042147">
    <property type="entry name" value="CARD_CASP9"/>
</dbReference>
<keyword evidence="2" id="KW-0645">Protease</keyword>
<dbReference type="SMART" id="SM00115">
    <property type="entry name" value="CASc"/>
    <property type="match status" value="1"/>
</dbReference>
<proteinExistence type="inferred from homology"/>
<dbReference type="InterPro" id="IPR033139">
    <property type="entry name" value="Caspase_cys_AS"/>
</dbReference>
<dbReference type="PROSITE" id="PS01122">
    <property type="entry name" value="CASPASE_CYS"/>
    <property type="match status" value="1"/>
</dbReference>
<keyword evidence="6" id="KW-0865">Zymogen</keyword>
<evidence type="ECO:0000256" key="5">
    <source>
        <dbReference type="ARBA" id="ARBA00022807"/>
    </source>
</evidence>
<accession>A0ABN9ZWN5</accession>
<dbReference type="PROSITE" id="PS50208">
    <property type="entry name" value="CASPASE_P20"/>
    <property type="match status" value="1"/>
</dbReference>
<evidence type="ECO:0000256" key="2">
    <source>
        <dbReference type="ARBA" id="ARBA00022670"/>
    </source>
</evidence>
<dbReference type="PIRSF" id="PIRSF038001">
    <property type="entry name" value="Caspase_ICE"/>
    <property type="match status" value="1"/>
</dbReference>
<feature type="domain" description="Caspase family p20" evidence="10">
    <location>
        <begin position="183"/>
        <end position="315"/>
    </location>
</feature>
<dbReference type="InterPro" id="IPR015917">
    <property type="entry name" value="Pept_C14A"/>
</dbReference>
<feature type="region of interest" description="Disordered" evidence="8">
    <location>
        <begin position="325"/>
        <end position="355"/>
    </location>
</feature>
<protein>
    <recommendedName>
        <fullName evidence="14">Caspase 9</fullName>
    </recommendedName>
</protein>
<evidence type="ECO:0008006" key="14">
    <source>
        <dbReference type="Google" id="ProtNLM"/>
    </source>
</evidence>
<feature type="region of interest" description="Disordered" evidence="8">
    <location>
        <begin position="119"/>
        <end position="139"/>
    </location>
</feature>
<dbReference type="PROSITE" id="PS50209">
    <property type="entry name" value="CARD"/>
    <property type="match status" value="1"/>
</dbReference>
<keyword evidence="13" id="KW-1185">Reference proteome</keyword>